<evidence type="ECO:0000256" key="9">
    <source>
        <dbReference type="HAMAP-Rule" id="MF_01942"/>
    </source>
</evidence>
<keyword evidence="4 9" id="KW-0812">Transmembrane</keyword>
<keyword evidence="6 9" id="KW-1133">Transmembrane helix</keyword>
<dbReference type="OrthoDB" id="9803456at2"/>
<evidence type="ECO:0000313" key="10">
    <source>
        <dbReference type="EMBL" id="SEQ27427.1"/>
    </source>
</evidence>
<dbReference type="EMBL" id="FOFO01000022">
    <property type="protein sequence ID" value="SEQ27427.1"/>
    <property type="molecule type" value="Genomic_DNA"/>
</dbReference>
<dbReference type="HAMAP" id="MF_01942">
    <property type="entry name" value="Lipid_A_LpxL_LpxP"/>
    <property type="match status" value="1"/>
</dbReference>
<dbReference type="GO" id="GO:0036104">
    <property type="term" value="P:Kdo2-lipid A biosynthetic process"/>
    <property type="evidence" value="ECO:0007669"/>
    <property type="project" value="UniProtKB-UniRule"/>
</dbReference>
<dbReference type="GO" id="GO:0009103">
    <property type="term" value="P:lipopolysaccharide biosynthetic process"/>
    <property type="evidence" value="ECO:0007669"/>
    <property type="project" value="UniProtKB-UniRule"/>
</dbReference>
<evidence type="ECO:0000256" key="6">
    <source>
        <dbReference type="ARBA" id="ARBA00022989"/>
    </source>
</evidence>
<comment type="pathway">
    <text evidence="9">Glycolipid biosynthesis; KDO(2)-lipid A biosynthesis; KDO(2)-lipid A from CMP-3-deoxy-D-manno-octulosonate and lipid IV(A): step 3/4.</text>
</comment>
<keyword evidence="1 9" id="KW-1003">Cell membrane</keyword>
<protein>
    <recommendedName>
        <fullName evidence="9">Lipid A biosynthesis acyltransferase</fullName>
        <ecNumber evidence="9">2.3.1.241</ecNumber>
    </recommendedName>
    <alternativeName>
        <fullName evidence="9">Kdo(2)-lipid IV(A) acyltransferase</fullName>
    </alternativeName>
</protein>
<evidence type="ECO:0000256" key="3">
    <source>
        <dbReference type="ARBA" id="ARBA00022679"/>
    </source>
</evidence>
<accession>A0A1H9EPB7</accession>
<comment type="catalytic activity">
    <reaction evidence="9">
        <text>an alpha-Kdo-(2-&gt;4)-alpha-Kdo-(2-&gt;6)-lipid IVA + a fatty acyl-[ACP] = an alpha-Kdo-(2-&gt;4)-alpha-Kdo-(2-&gt;6)-(acyl)-lipid IVA + holo-[ACP]</text>
        <dbReference type="Rhea" id="RHEA:69396"/>
        <dbReference type="Rhea" id="RHEA-COMP:9685"/>
        <dbReference type="Rhea" id="RHEA-COMP:14125"/>
        <dbReference type="ChEBI" id="CHEBI:64479"/>
        <dbReference type="ChEBI" id="CHEBI:138651"/>
        <dbReference type="ChEBI" id="CHEBI:176429"/>
        <dbReference type="ChEBI" id="CHEBI:176430"/>
        <dbReference type="EC" id="2.3.1.241"/>
    </reaction>
</comment>
<evidence type="ECO:0000256" key="8">
    <source>
        <dbReference type="ARBA" id="ARBA00023315"/>
    </source>
</evidence>
<dbReference type="GO" id="GO:0009245">
    <property type="term" value="P:lipid A biosynthetic process"/>
    <property type="evidence" value="ECO:0007669"/>
    <property type="project" value="InterPro"/>
</dbReference>
<keyword evidence="3 9" id="KW-0808">Transferase</keyword>
<evidence type="ECO:0000256" key="7">
    <source>
        <dbReference type="ARBA" id="ARBA00023136"/>
    </source>
</evidence>
<dbReference type="GO" id="GO:0005886">
    <property type="term" value="C:plasma membrane"/>
    <property type="evidence" value="ECO:0007669"/>
    <property type="project" value="UniProtKB-SubCell"/>
</dbReference>
<dbReference type="AlphaFoldDB" id="A0A1H9EPB7"/>
<dbReference type="PANTHER" id="PTHR30606">
    <property type="entry name" value="LIPID A BIOSYNTHESIS LAUROYL ACYLTRANSFERASE"/>
    <property type="match status" value="1"/>
</dbReference>
<evidence type="ECO:0000313" key="11">
    <source>
        <dbReference type="Proteomes" id="UP000199496"/>
    </source>
</evidence>
<dbReference type="RefSeq" id="WP_090208114.1">
    <property type="nucleotide sequence ID" value="NZ_FOFO01000022.1"/>
</dbReference>
<comment type="similarity">
    <text evidence="9">Belongs to the LpxL/LpxM/LpxP family.</text>
</comment>
<dbReference type="CDD" id="cd07984">
    <property type="entry name" value="LPLAT_LABLAT-like"/>
    <property type="match status" value="1"/>
</dbReference>
<gene>
    <name evidence="9" type="primary">lpxL</name>
    <name evidence="10" type="ORF">SAMN05421693_12246</name>
</gene>
<dbReference type="UniPathway" id="UPA00030"/>
<keyword evidence="11" id="KW-1185">Reference proteome</keyword>
<reference evidence="10 11" key="1">
    <citation type="submission" date="2016-10" db="EMBL/GenBank/DDBJ databases">
        <authorList>
            <person name="de Groot N.N."/>
        </authorList>
    </citation>
    <scope>NUCLEOTIDE SEQUENCE [LARGE SCALE GENOMIC DNA]</scope>
    <source>
        <strain evidence="10 11">B7-7</strain>
    </source>
</reference>
<evidence type="ECO:0000256" key="2">
    <source>
        <dbReference type="ARBA" id="ARBA00022519"/>
    </source>
</evidence>
<comment type="subcellular location">
    <subcellularLocation>
        <location evidence="9">Cell inner membrane</location>
        <topology evidence="9">Single-pass membrane protein</topology>
    </subcellularLocation>
</comment>
<proteinExistence type="inferred from homology"/>
<sequence length="306" mass="34957">MARKQSPSHLYHPVHWPMWLGVALFRTLVRVLPWHWQIRTGETLGALLYPLARRRRRIAQINVGLCFPDLDPATQKALVKAHFRAMGAGIFETPLSWWGSDRALEGLARIEGLEHLQRTLAKGKGALLLSAHFTTLELAGRLLCAHQDFAVMYRPHENPVMEHCFRQNRQTHYLRAIRRDQARDAIRALKQGQALWYAPDQAFKNGNAVIVPFFGVPAATNPATARLAKISGAPVIPFFGYRLPGRQGYRLVIGEPLEDFPGEDPAQDARRINAVIEAAIRVAPEQYFWTHRRFKYKRGWGLPKYY</sequence>
<dbReference type="InterPro" id="IPR011920">
    <property type="entry name" value="Lipid_A_LpxL_LpxP"/>
</dbReference>
<keyword evidence="7 9" id="KW-0472">Membrane</keyword>
<dbReference type="PIRSF" id="PIRSF026649">
    <property type="entry name" value="MsbB"/>
    <property type="match status" value="1"/>
</dbReference>
<name>A0A1H9EPB7_9GAMM</name>
<dbReference type="PANTHER" id="PTHR30606:SF9">
    <property type="entry name" value="LIPID A BIOSYNTHESIS LAUROYLTRANSFERASE"/>
    <property type="match status" value="1"/>
</dbReference>
<keyword evidence="5 9" id="KW-0448">Lipopolysaccharide biosynthesis</keyword>
<dbReference type="UniPathway" id="UPA00360">
    <property type="reaction ID" value="UER00485"/>
</dbReference>
<feature type="short sequence motif" description="HXXXXD motif" evidence="9">
    <location>
        <begin position="132"/>
        <end position="137"/>
    </location>
</feature>
<dbReference type="EC" id="2.3.1.241" evidence="9"/>
<comment type="pathway">
    <text evidence="9">Bacterial outer membrane biogenesis; lipopolysaccharide biosynthesis.</text>
</comment>
<comment type="function">
    <text evidence="9">Catalyzes the transfer of an acyl chain from an acyl-[acyl-carrier-protein] (ACP) to a Kdo(2)-lipid IV(A) to form a Kdo(2)-(acyl)-lipid IV(A).</text>
</comment>
<dbReference type="Proteomes" id="UP000199496">
    <property type="component" value="Unassembled WGS sequence"/>
</dbReference>
<dbReference type="STRING" id="867345.SAMN05421693_12246"/>
<dbReference type="NCBIfam" id="TIGR02207">
    <property type="entry name" value="lipid_A_htrB"/>
    <property type="match status" value="1"/>
</dbReference>
<keyword evidence="8 9" id="KW-0012">Acyltransferase</keyword>
<evidence type="ECO:0000256" key="4">
    <source>
        <dbReference type="ARBA" id="ARBA00022692"/>
    </source>
</evidence>
<dbReference type="Pfam" id="PF03279">
    <property type="entry name" value="Lip_A_acyltrans"/>
    <property type="match status" value="1"/>
</dbReference>
<dbReference type="GO" id="GO:0008913">
    <property type="term" value="F:Kdo2-lipid IVA acyltransferase activity"/>
    <property type="evidence" value="ECO:0007669"/>
    <property type="project" value="UniProtKB-EC"/>
</dbReference>
<evidence type="ECO:0000256" key="5">
    <source>
        <dbReference type="ARBA" id="ARBA00022985"/>
    </source>
</evidence>
<organism evidence="10 11">
    <name type="scientific">Ectothiorhodospira magna</name>
    <dbReference type="NCBI Taxonomy" id="867345"/>
    <lineage>
        <taxon>Bacteria</taxon>
        <taxon>Pseudomonadati</taxon>
        <taxon>Pseudomonadota</taxon>
        <taxon>Gammaproteobacteria</taxon>
        <taxon>Chromatiales</taxon>
        <taxon>Ectothiorhodospiraceae</taxon>
        <taxon>Ectothiorhodospira</taxon>
    </lineage>
</organism>
<dbReference type="InterPro" id="IPR004960">
    <property type="entry name" value="LipA_acyltrans"/>
</dbReference>
<keyword evidence="2 9" id="KW-0997">Cell inner membrane</keyword>
<evidence type="ECO:0000256" key="1">
    <source>
        <dbReference type="ARBA" id="ARBA00022475"/>
    </source>
</evidence>